<dbReference type="InterPro" id="IPR001757">
    <property type="entry name" value="P_typ_ATPase"/>
</dbReference>
<dbReference type="Gene3D" id="1.20.1110.10">
    <property type="entry name" value="Calcium-transporting ATPase, transmembrane domain"/>
    <property type="match status" value="2"/>
</dbReference>
<dbReference type="SUPFAM" id="SSF81665">
    <property type="entry name" value="Calcium ATPase, transmembrane domain M"/>
    <property type="match status" value="1"/>
</dbReference>
<keyword evidence="13" id="KW-0406">Ion transport</keyword>
<dbReference type="InterPro" id="IPR018303">
    <property type="entry name" value="ATPase_P-typ_P_site"/>
</dbReference>
<dbReference type="PROSITE" id="PS00154">
    <property type="entry name" value="ATPASE_E1_E2"/>
    <property type="match status" value="1"/>
</dbReference>
<dbReference type="PRINTS" id="PR00119">
    <property type="entry name" value="CATATPASE"/>
</dbReference>
<feature type="transmembrane region" description="Helical" evidence="16">
    <location>
        <begin position="274"/>
        <end position="295"/>
    </location>
</feature>
<dbReference type="AlphaFoldDB" id="A0A9W7G6I8"/>
<keyword evidence="8" id="KW-0106">Calcium</keyword>
<dbReference type="Gene3D" id="3.40.1110.10">
    <property type="entry name" value="Calcium-transporting ATPase, cytoplasmic domain N"/>
    <property type="match status" value="1"/>
</dbReference>
<feature type="domain" description="P-type ATPase A" evidence="17">
    <location>
        <begin position="146"/>
        <end position="255"/>
    </location>
</feature>
<dbReference type="EC" id="7.2.2.10" evidence="2"/>
<keyword evidence="10" id="KW-0460">Magnesium</keyword>
<keyword evidence="21" id="KW-1185">Reference proteome</keyword>
<dbReference type="Gene3D" id="3.40.50.1000">
    <property type="entry name" value="HAD superfamily/HAD-like"/>
    <property type="match status" value="1"/>
</dbReference>
<dbReference type="Pfam" id="PF13246">
    <property type="entry name" value="Cation_ATPase"/>
    <property type="match status" value="1"/>
</dbReference>
<dbReference type="GO" id="GO:0046872">
    <property type="term" value="F:metal ion binding"/>
    <property type="evidence" value="ECO:0007669"/>
    <property type="project" value="UniProtKB-KW"/>
</dbReference>
<evidence type="ECO:0000259" key="17">
    <source>
        <dbReference type="Pfam" id="PF00122"/>
    </source>
</evidence>
<dbReference type="Pfam" id="PF00690">
    <property type="entry name" value="Cation_ATPase_N"/>
    <property type="match status" value="1"/>
</dbReference>
<evidence type="ECO:0000256" key="11">
    <source>
        <dbReference type="ARBA" id="ARBA00022967"/>
    </source>
</evidence>
<dbReference type="Gene3D" id="2.70.150.10">
    <property type="entry name" value="Calcium-transporting ATPase, cytoplasmic transduction domain A"/>
    <property type="match status" value="1"/>
</dbReference>
<keyword evidence="6" id="KW-0479">Metal-binding</keyword>
<dbReference type="SUPFAM" id="SSF56784">
    <property type="entry name" value="HAD-like"/>
    <property type="match status" value="1"/>
</dbReference>
<dbReference type="Proteomes" id="UP001165065">
    <property type="component" value="Unassembled WGS sequence"/>
</dbReference>
<evidence type="ECO:0000313" key="20">
    <source>
        <dbReference type="EMBL" id="GMI37717.1"/>
    </source>
</evidence>
<dbReference type="InterPro" id="IPR008250">
    <property type="entry name" value="ATPase_P-typ_transduc_dom_A_sf"/>
</dbReference>
<keyword evidence="7" id="KW-0547">Nucleotide-binding</keyword>
<evidence type="ECO:0000259" key="19">
    <source>
        <dbReference type="Pfam" id="PF00690"/>
    </source>
</evidence>
<keyword evidence="9" id="KW-0067">ATP-binding</keyword>
<keyword evidence="11" id="KW-1278">Translocase</keyword>
<evidence type="ECO:0000256" key="7">
    <source>
        <dbReference type="ARBA" id="ARBA00022741"/>
    </source>
</evidence>
<organism evidence="20 21">
    <name type="scientific">Triparma columacea</name>
    <dbReference type="NCBI Taxonomy" id="722753"/>
    <lineage>
        <taxon>Eukaryota</taxon>
        <taxon>Sar</taxon>
        <taxon>Stramenopiles</taxon>
        <taxon>Ochrophyta</taxon>
        <taxon>Bolidophyceae</taxon>
        <taxon>Parmales</taxon>
        <taxon>Triparmaceae</taxon>
        <taxon>Triparma</taxon>
    </lineage>
</organism>
<dbReference type="GO" id="GO:0016887">
    <property type="term" value="F:ATP hydrolysis activity"/>
    <property type="evidence" value="ECO:0007669"/>
    <property type="project" value="InterPro"/>
</dbReference>
<dbReference type="PANTHER" id="PTHR24093:SF369">
    <property type="entry name" value="CALCIUM-TRANSPORTING ATPASE"/>
    <property type="match status" value="1"/>
</dbReference>
<dbReference type="SFLD" id="SFLDS00003">
    <property type="entry name" value="Haloacid_Dehalogenase"/>
    <property type="match status" value="1"/>
</dbReference>
<feature type="domain" description="Cation-transporting P-type ATPase N-terminal" evidence="19">
    <location>
        <begin position="30"/>
        <end position="96"/>
    </location>
</feature>
<feature type="transmembrane region" description="Helical" evidence="16">
    <location>
        <begin position="108"/>
        <end position="129"/>
    </location>
</feature>
<evidence type="ECO:0000256" key="12">
    <source>
        <dbReference type="ARBA" id="ARBA00022989"/>
    </source>
</evidence>
<feature type="transmembrane region" description="Helical" evidence="16">
    <location>
        <begin position="940"/>
        <end position="961"/>
    </location>
</feature>
<comment type="catalytic activity">
    <reaction evidence="15">
        <text>Ca(2+)(in) + ATP + H2O = Ca(2+)(out) + ADP + phosphate + H(+)</text>
        <dbReference type="Rhea" id="RHEA:18105"/>
        <dbReference type="ChEBI" id="CHEBI:15377"/>
        <dbReference type="ChEBI" id="CHEBI:15378"/>
        <dbReference type="ChEBI" id="CHEBI:29108"/>
        <dbReference type="ChEBI" id="CHEBI:30616"/>
        <dbReference type="ChEBI" id="CHEBI:43474"/>
        <dbReference type="ChEBI" id="CHEBI:456216"/>
        <dbReference type="EC" id="7.2.2.10"/>
    </reaction>
</comment>
<evidence type="ECO:0000256" key="2">
    <source>
        <dbReference type="ARBA" id="ARBA00012790"/>
    </source>
</evidence>
<dbReference type="InterPro" id="IPR023214">
    <property type="entry name" value="HAD_sf"/>
</dbReference>
<dbReference type="SFLD" id="SFLDG00002">
    <property type="entry name" value="C1.7:_P-type_atpase_like"/>
    <property type="match status" value="1"/>
</dbReference>
<sequence length="1095" mass="118062">MNSPKLLKDLLSCTTPQAEETNLKNLKKLGGSSALLTSLSTSQHSGIDSSTIPERISAFGANFTPSPPPPTFFSLLVDSVVEDVTVQILIVSAVVSLAVGIYDDPETGWIEGAAIIAAVVIVAFVTATNDYQKEQQFRKLEDVSVSAKDVKALRDGLTIEISQKDVVVGDVILLEPGDKIPADGVLISSDAGGVVTDESSLTGEVDGVEKHVLTGTSSKVDPFALSGCNVVEGSGSMVVIATGRNSQWGRIKAKLESEHKQTPLQEKLDDMAAMIGYIGMAAAGATFIALMGIRYTKRDELPSHDEGWFAAVLEAFIIAVTIVVVAVPEGLPLAVTISLAFSTKKMLKDNNLIRHLAACETMGNATNICSDKTGTLTENKMKVVEGIFGGVSEGKASAKVKALVAKSVSLNSSAKLVEGSDHVIGNKTEGAMLLMLRGDGWDAEEGEYLRWRDGAKFGVEGGGKVFPFNSKKKSMSVIVADDAAPVDANVSKKKKSTRAKSKAAVASGSGAFTLFHKGAAERVLDRCTHYTNEKGDVKALTAAKKKAFAKTIHEYAIRALRCIALAHREGVEELVDDIDEVTGETCAEVLEESLILDAIVGIADPLRPEVPAAIKTCQEAGIVVRMVTGDNIETAVAIAKEAGIMTADGMAMEGHEFRELTPKQLDNILPNLQVLARSSPEDKHLLVQRLNGGHLPTDEESWKEIHPFGNWKKDKDRLLPGYRQEWEEARGGRGGEVVGVTGDGTNDGPALKAADVGLSMGISGTDVAKDASDIVILDDNFTSIVKAVLWGRSVYDNIRKFLQFQLTVNVVALTITFLSSVGGYQPPLNAVMMLWVNLIMDTMGALALGTEPPSEELLWRRPYKRDASLISLPMWRNIFVQSVYQLVLLGWMLFEGAEFFTCEDGSKKHFSLVFNAFVFAQIFNEFNAREIGDVFDPLRSIFKSPMFISVIVATVVGQYFIIEYGGDFTGTVSLTQDEWVISAMLGMFSLPLGLFMRLIPVKESEDTFAVPKKEGGRAIETQGLLEKLVNLTVVLGVMLFAYATYEQQRLGMEFGADSYIKIVGNLAKSAMGHYNSIDNPDHDIAVGGGGRHEEM</sequence>
<evidence type="ECO:0000259" key="18">
    <source>
        <dbReference type="Pfam" id="PF00689"/>
    </source>
</evidence>
<evidence type="ECO:0000256" key="1">
    <source>
        <dbReference type="ARBA" id="ARBA00004127"/>
    </source>
</evidence>
<evidence type="ECO:0000256" key="4">
    <source>
        <dbReference type="ARBA" id="ARBA00022568"/>
    </source>
</evidence>
<proteinExistence type="predicted"/>
<keyword evidence="3" id="KW-0813">Transport</keyword>
<evidence type="ECO:0000256" key="9">
    <source>
        <dbReference type="ARBA" id="ARBA00022840"/>
    </source>
</evidence>
<reference evidence="21" key="1">
    <citation type="journal article" date="2023" name="Commun. Biol.">
        <title>Genome analysis of Parmales, the sister group of diatoms, reveals the evolutionary specialization of diatoms from phago-mixotrophs to photoautotrophs.</title>
        <authorList>
            <person name="Ban H."/>
            <person name="Sato S."/>
            <person name="Yoshikawa S."/>
            <person name="Yamada K."/>
            <person name="Nakamura Y."/>
            <person name="Ichinomiya M."/>
            <person name="Sato N."/>
            <person name="Blanc-Mathieu R."/>
            <person name="Endo H."/>
            <person name="Kuwata A."/>
            <person name="Ogata H."/>
        </authorList>
    </citation>
    <scope>NUCLEOTIDE SEQUENCE [LARGE SCALE GENOMIC DNA]</scope>
</reference>
<dbReference type="Pfam" id="PF00122">
    <property type="entry name" value="E1-E2_ATPase"/>
    <property type="match status" value="1"/>
</dbReference>
<protein>
    <recommendedName>
        <fullName evidence="2">P-type Ca(2+) transporter</fullName>
        <ecNumber evidence="2">7.2.2.10</ecNumber>
    </recommendedName>
</protein>
<feature type="domain" description="Cation-transporting P-type ATPase C-terminal" evidence="18">
    <location>
        <begin position="826"/>
        <end position="998"/>
    </location>
</feature>
<keyword evidence="4" id="KW-0109">Calcium transport</keyword>
<feature type="transmembrane region" description="Helical" evidence="16">
    <location>
        <begin position="981"/>
        <end position="999"/>
    </location>
</feature>
<dbReference type="InterPro" id="IPR059000">
    <property type="entry name" value="ATPase_P-type_domA"/>
</dbReference>
<dbReference type="OrthoDB" id="116380at2759"/>
<evidence type="ECO:0000256" key="13">
    <source>
        <dbReference type="ARBA" id="ARBA00023065"/>
    </source>
</evidence>
<dbReference type="PANTHER" id="PTHR24093">
    <property type="entry name" value="CATION TRANSPORTING ATPASE"/>
    <property type="match status" value="1"/>
</dbReference>
<dbReference type="InterPro" id="IPR006068">
    <property type="entry name" value="ATPase_P-typ_cation-transptr_C"/>
</dbReference>
<comment type="subcellular location">
    <subcellularLocation>
        <location evidence="1">Endomembrane system</location>
        <topology evidence="1">Multi-pass membrane protein</topology>
    </subcellularLocation>
</comment>
<evidence type="ECO:0000256" key="14">
    <source>
        <dbReference type="ARBA" id="ARBA00023136"/>
    </source>
</evidence>
<keyword evidence="12 16" id="KW-1133">Transmembrane helix</keyword>
<dbReference type="EMBL" id="BRYA01001016">
    <property type="protein sequence ID" value="GMI37717.1"/>
    <property type="molecule type" value="Genomic_DNA"/>
</dbReference>
<keyword evidence="5 16" id="KW-0812">Transmembrane</keyword>
<dbReference type="InterPro" id="IPR004014">
    <property type="entry name" value="ATPase_P-typ_cation-transptr_N"/>
</dbReference>
<feature type="transmembrane region" description="Helical" evidence="16">
    <location>
        <begin position="1028"/>
        <end position="1045"/>
    </location>
</feature>
<dbReference type="SFLD" id="SFLDF00027">
    <property type="entry name" value="p-type_atpase"/>
    <property type="match status" value="1"/>
</dbReference>
<dbReference type="GO" id="GO:0005388">
    <property type="term" value="F:P-type calcium transporter activity"/>
    <property type="evidence" value="ECO:0007669"/>
    <property type="project" value="UniProtKB-EC"/>
</dbReference>
<evidence type="ECO:0000256" key="8">
    <source>
        <dbReference type="ARBA" id="ARBA00022837"/>
    </source>
</evidence>
<dbReference type="NCBIfam" id="TIGR01494">
    <property type="entry name" value="ATPase_P-type"/>
    <property type="match status" value="2"/>
</dbReference>
<dbReference type="GO" id="GO:0005524">
    <property type="term" value="F:ATP binding"/>
    <property type="evidence" value="ECO:0007669"/>
    <property type="project" value="UniProtKB-KW"/>
</dbReference>
<comment type="caution">
    <text evidence="20">The sequence shown here is derived from an EMBL/GenBank/DDBJ whole genome shotgun (WGS) entry which is preliminary data.</text>
</comment>
<accession>A0A9W7G6I8</accession>
<dbReference type="PRINTS" id="PR00121">
    <property type="entry name" value="NAKATPASE"/>
</dbReference>
<dbReference type="Pfam" id="PF00689">
    <property type="entry name" value="Cation_ATPase_C"/>
    <property type="match status" value="1"/>
</dbReference>
<evidence type="ECO:0000256" key="6">
    <source>
        <dbReference type="ARBA" id="ARBA00022723"/>
    </source>
</evidence>
<evidence type="ECO:0000256" key="5">
    <source>
        <dbReference type="ARBA" id="ARBA00022692"/>
    </source>
</evidence>
<gene>
    <name evidence="20" type="ORF">TrCOL_g8564</name>
</gene>
<dbReference type="GO" id="GO:0005886">
    <property type="term" value="C:plasma membrane"/>
    <property type="evidence" value="ECO:0007669"/>
    <property type="project" value="TreeGrafter"/>
</dbReference>
<name>A0A9W7G6I8_9STRA</name>
<dbReference type="GO" id="GO:0012505">
    <property type="term" value="C:endomembrane system"/>
    <property type="evidence" value="ECO:0007669"/>
    <property type="project" value="UniProtKB-SubCell"/>
</dbReference>
<dbReference type="InterPro" id="IPR023298">
    <property type="entry name" value="ATPase_P-typ_TM_dom_sf"/>
</dbReference>
<dbReference type="SUPFAM" id="SSF81653">
    <property type="entry name" value="Calcium ATPase, transduction domain A"/>
    <property type="match status" value="1"/>
</dbReference>
<evidence type="ECO:0000256" key="16">
    <source>
        <dbReference type="SAM" id="Phobius"/>
    </source>
</evidence>
<evidence type="ECO:0000313" key="21">
    <source>
        <dbReference type="Proteomes" id="UP001165065"/>
    </source>
</evidence>
<dbReference type="InterPro" id="IPR036412">
    <property type="entry name" value="HAD-like_sf"/>
</dbReference>
<dbReference type="InterPro" id="IPR044492">
    <property type="entry name" value="P_typ_ATPase_HD_dom"/>
</dbReference>
<feature type="transmembrane region" description="Helical" evidence="16">
    <location>
        <begin position="315"/>
        <end position="341"/>
    </location>
</feature>
<evidence type="ECO:0000256" key="3">
    <source>
        <dbReference type="ARBA" id="ARBA00022448"/>
    </source>
</evidence>
<dbReference type="InterPro" id="IPR023299">
    <property type="entry name" value="ATPase_P-typ_cyto_dom_N"/>
</dbReference>
<keyword evidence="14 16" id="KW-0472">Membrane</keyword>
<evidence type="ECO:0000256" key="10">
    <source>
        <dbReference type="ARBA" id="ARBA00022842"/>
    </source>
</evidence>
<feature type="transmembrane region" description="Helical" evidence="16">
    <location>
        <begin position="84"/>
        <end position="102"/>
    </location>
</feature>
<dbReference type="SUPFAM" id="SSF81660">
    <property type="entry name" value="Metal cation-transporting ATPase, ATP-binding domain N"/>
    <property type="match status" value="1"/>
</dbReference>
<dbReference type="FunFam" id="1.20.1110.10:FF:000039">
    <property type="entry name" value="Calcium-transporting ATPase"/>
    <property type="match status" value="1"/>
</dbReference>
<evidence type="ECO:0000256" key="15">
    <source>
        <dbReference type="ARBA" id="ARBA00048694"/>
    </source>
</evidence>